<proteinExistence type="predicted"/>
<evidence type="ECO:0000313" key="1">
    <source>
        <dbReference type="EMBL" id="KAJ6407321.1"/>
    </source>
</evidence>
<keyword evidence="2" id="KW-1185">Reference proteome</keyword>
<dbReference type="Proteomes" id="UP001162972">
    <property type="component" value="Chromosome 6"/>
</dbReference>
<dbReference type="AlphaFoldDB" id="A0AAD6NWH6"/>
<sequence length="194" mass="22029">MQREYLVFLLCELREGGEMRSRERDFGAERGYERECVGGPEREARGGERREGDVLGLGKRSLGCRERREKGDEGLRFGEGGDDEGSVVVTEQHYVLDLQGFFSNFEFVNDILKKICSADRISRWDHTKILSDFSDGETENSDGECMDTKTVSGRHSKFSSLLKSKASLRSVTFDNFKKIMDSWHGLSCSNYCHG</sequence>
<gene>
    <name evidence="1" type="ORF">OIU84_010761</name>
</gene>
<dbReference type="EMBL" id="JAPFFJ010000016">
    <property type="protein sequence ID" value="KAJ6407321.1"/>
    <property type="molecule type" value="Genomic_DNA"/>
</dbReference>
<comment type="caution">
    <text evidence="1">The sequence shown here is derived from an EMBL/GenBank/DDBJ whole genome shotgun (WGS) entry which is preliminary data.</text>
</comment>
<name>A0AAD6NWH6_9ROSI</name>
<evidence type="ECO:0000313" key="2">
    <source>
        <dbReference type="Proteomes" id="UP001162972"/>
    </source>
</evidence>
<reference evidence="1 2" key="1">
    <citation type="journal article" date="2023" name="Int. J. Mol. Sci.">
        <title>De Novo Assembly and Annotation of 11 Diverse Shrub Willow (Salix) Genomes Reveals Novel Gene Organization in Sex-Linked Regions.</title>
        <authorList>
            <person name="Hyden B."/>
            <person name="Feng K."/>
            <person name="Yates T.B."/>
            <person name="Jawdy S."/>
            <person name="Cereghino C."/>
            <person name="Smart L.B."/>
            <person name="Muchero W."/>
        </authorList>
    </citation>
    <scope>NUCLEOTIDE SEQUENCE [LARGE SCALE GENOMIC DNA]</scope>
    <source>
        <tissue evidence="1">Shoot tip</tissue>
    </source>
</reference>
<organism evidence="1 2">
    <name type="scientific">Salix udensis</name>
    <dbReference type="NCBI Taxonomy" id="889485"/>
    <lineage>
        <taxon>Eukaryota</taxon>
        <taxon>Viridiplantae</taxon>
        <taxon>Streptophyta</taxon>
        <taxon>Embryophyta</taxon>
        <taxon>Tracheophyta</taxon>
        <taxon>Spermatophyta</taxon>
        <taxon>Magnoliopsida</taxon>
        <taxon>eudicotyledons</taxon>
        <taxon>Gunneridae</taxon>
        <taxon>Pentapetalae</taxon>
        <taxon>rosids</taxon>
        <taxon>fabids</taxon>
        <taxon>Malpighiales</taxon>
        <taxon>Salicaceae</taxon>
        <taxon>Saliceae</taxon>
        <taxon>Salix</taxon>
    </lineage>
</organism>
<dbReference type="PANTHER" id="PTHR48445:SF1">
    <property type="entry name" value="OS02G0782100 PROTEIN"/>
    <property type="match status" value="1"/>
</dbReference>
<protein>
    <submittedName>
        <fullName evidence="1">Uncharacterized protein</fullName>
    </submittedName>
</protein>
<accession>A0AAD6NWH6</accession>
<dbReference type="PANTHER" id="PTHR48445">
    <property type="entry name" value="OS02G0782100 PROTEIN"/>
    <property type="match status" value="1"/>
</dbReference>